<proteinExistence type="predicted"/>
<name>A0A835YJH5_9STRA</name>
<accession>A0A835YJH5</accession>
<dbReference type="Proteomes" id="UP000664859">
    <property type="component" value="Unassembled WGS sequence"/>
</dbReference>
<dbReference type="EMBL" id="JAFCMP010000535">
    <property type="protein sequence ID" value="KAG5176656.1"/>
    <property type="molecule type" value="Genomic_DNA"/>
</dbReference>
<dbReference type="SUPFAM" id="SSF52058">
    <property type="entry name" value="L domain-like"/>
    <property type="match status" value="1"/>
</dbReference>
<comment type="caution">
    <text evidence="2">The sequence shown here is derived from an EMBL/GenBank/DDBJ whole genome shotgun (WGS) entry which is preliminary data.</text>
</comment>
<evidence type="ECO:0000313" key="3">
    <source>
        <dbReference type="Proteomes" id="UP000664859"/>
    </source>
</evidence>
<keyword evidence="3" id="KW-1185">Reference proteome</keyword>
<evidence type="ECO:0000313" key="2">
    <source>
        <dbReference type="EMBL" id="KAG5176656.1"/>
    </source>
</evidence>
<feature type="region of interest" description="Disordered" evidence="1">
    <location>
        <begin position="366"/>
        <end position="389"/>
    </location>
</feature>
<dbReference type="AlphaFoldDB" id="A0A835YJH5"/>
<reference evidence="2" key="1">
    <citation type="submission" date="2021-02" db="EMBL/GenBank/DDBJ databases">
        <title>First Annotated Genome of the Yellow-green Alga Tribonema minus.</title>
        <authorList>
            <person name="Mahan K.M."/>
        </authorList>
    </citation>
    <scope>NUCLEOTIDE SEQUENCE</scope>
    <source>
        <strain evidence="2">UTEX B ZZ1240</strain>
    </source>
</reference>
<protein>
    <submittedName>
        <fullName evidence="2">Uncharacterized protein</fullName>
    </submittedName>
</protein>
<feature type="compositionally biased region" description="Acidic residues" evidence="1">
    <location>
        <begin position="366"/>
        <end position="380"/>
    </location>
</feature>
<sequence length="446" mass="48170">MAHGADADLLSVLQIAAQRGFLPAEAWACRRTVFAVAAEDATVKVHLYGDGSRDIAPHLDYSAVLRPATPAGVIGQLLRRQVASLVAEGWFSSATVLPLPSSLKSLKLVSVRGGFDTSSLPPSLTSLAVHISSVQFYGGVEDVDTRQAQLAALVAAAPPTLASLELDCFRMESLPQPLKLPSKLRELTLLRYHEFWDSDARPIGDTVLPSTLDTLTLEAYIIGPDLQLPSDLRTLHLLDCSLPWRTENGHPVLALPPHIEHLRITCEPDQEEYGFDGSLGPLPLSLRTMVIDHPEAAVLQPLPPCLEALELRDWRKRQRLYDALATSGGGTLQRLTLTGRSPRGSLRSAIGPLPAALTHFTCWLEGGEDDEDEDEEEEESGGGSDAQLPLLPQGLQELRINGVALPAVLPASLRLVRLGTDVDMSALEESLDVPGRRVEVGCTAHN</sequence>
<evidence type="ECO:0000256" key="1">
    <source>
        <dbReference type="SAM" id="MobiDB-lite"/>
    </source>
</evidence>
<gene>
    <name evidence="2" type="ORF">JKP88DRAFT_334919</name>
</gene>
<organism evidence="2 3">
    <name type="scientific">Tribonema minus</name>
    <dbReference type="NCBI Taxonomy" id="303371"/>
    <lineage>
        <taxon>Eukaryota</taxon>
        <taxon>Sar</taxon>
        <taxon>Stramenopiles</taxon>
        <taxon>Ochrophyta</taxon>
        <taxon>PX clade</taxon>
        <taxon>Xanthophyceae</taxon>
        <taxon>Tribonematales</taxon>
        <taxon>Tribonemataceae</taxon>
        <taxon>Tribonema</taxon>
    </lineage>
</organism>